<comment type="pathway">
    <text evidence="1">Amino-acid degradation; L-arginine degradation via ADI pathway; carbamoyl phosphate from L-arginine: step 1/2.</text>
</comment>
<proteinExistence type="predicted"/>
<evidence type="ECO:0000256" key="1">
    <source>
        <dbReference type="ARBA" id="ARBA00005213"/>
    </source>
</evidence>
<dbReference type="EMBL" id="BSFM01000005">
    <property type="protein sequence ID" value="GLK83165.1"/>
    <property type="molecule type" value="Genomic_DNA"/>
</dbReference>
<sequence length="334" mass="36760">MGAITENEWRYNQLIKQFPSEPEPAFEDEEQLTRWWGRKWGCTNDVGKLRVVLMHRPGEEVNVVDTARRLDSNAFGDTQAGWYWRGDEPPDLPAMQAQHDAYVAALRAEGVEVVFIDAPAPGRMKTCYTRDAVVGIGGGAMVMRLGPRIRRGEELPATRTLAKIGCPILRTISGTGVAEGGSFCWLNSKVAATGVSSRTNDEGARQIEEVMRSQGVELIKVPLTGYRLHIDGLFVMIGPDLAIANFTLLPYWFIERLNALGIRLIEIHHEDDGAIINSLAVAPYRMLMPEGVSGYTMDKLALHGVDVVTVPYDKVISGGGGLHCSTAPLIRDEM</sequence>
<dbReference type="RefSeq" id="WP_213365902.1">
    <property type="nucleotide sequence ID" value="NZ_BSFM01000005.1"/>
</dbReference>
<dbReference type="Pfam" id="PF19420">
    <property type="entry name" value="DDAH_eukar"/>
    <property type="match status" value="1"/>
</dbReference>
<accession>A0A9W6JW22</accession>
<gene>
    <name evidence="4" type="ORF">GCM10017653_12340</name>
</gene>
<protein>
    <recommendedName>
        <fullName evidence="2">arginine deiminase</fullName>
        <ecNumber evidence="2">3.5.3.6</ecNumber>
    </recommendedName>
</protein>
<comment type="catalytic activity">
    <reaction evidence="3">
        <text>L-arginine + H2O = L-citrulline + NH4(+)</text>
        <dbReference type="Rhea" id="RHEA:19597"/>
        <dbReference type="ChEBI" id="CHEBI:15377"/>
        <dbReference type="ChEBI" id="CHEBI:28938"/>
        <dbReference type="ChEBI" id="CHEBI:32682"/>
        <dbReference type="ChEBI" id="CHEBI:57743"/>
        <dbReference type="EC" id="3.5.3.6"/>
    </reaction>
</comment>
<dbReference type="EC" id="3.5.3.6" evidence="2"/>
<keyword evidence="5" id="KW-1185">Reference proteome</keyword>
<evidence type="ECO:0000313" key="5">
    <source>
        <dbReference type="Proteomes" id="UP001143330"/>
    </source>
</evidence>
<dbReference type="SUPFAM" id="SSF55909">
    <property type="entry name" value="Pentein"/>
    <property type="match status" value="1"/>
</dbReference>
<name>A0A9W6JW22_9HYPH</name>
<dbReference type="PANTHER" id="PTHR47271">
    <property type="entry name" value="ARGININE DEIMINASE"/>
    <property type="match status" value="1"/>
</dbReference>
<dbReference type="Proteomes" id="UP001143330">
    <property type="component" value="Unassembled WGS sequence"/>
</dbReference>
<reference evidence="4" key="1">
    <citation type="journal article" date="2014" name="Int. J. Syst. Evol. Microbiol.">
        <title>Complete genome sequence of Corynebacterium casei LMG S-19264T (=DSM 44701T), isolated from a smear-ripened cheese.</title>
        <authorList>
            <consortium name="US DOE Joint Genome Institute (JGI-PGF)"/>
            <person name="Walter F."/>
            <person name="Albersmeier A."/>
            <person name="Kalinowski J."/>
            <person name="Ruckert C."/>
        </authorList>
    </citation>
    <scope>NUCLEOTIDE SEQUENCE</scope>
    <source>
        <strain evidence="4">VKM B-2789</strain>
    </source>
</reference>
<evidence type="ECO:0000256" key="2">
    <source>
        <dbReference type="ARBA" id="ARBA00012171"/>
    </source>
</evidence>
<dbReference type="Gene3D" id="3.75.10.10">
    <property type="entry name" value="L-arginine/glycine Amidinotransferase, Chain A"/>
    <property type="match status" value="1"/>
</dbReference>
<evidence type="ECO:0000256" key="3">
    <source>
        <dbReference type="ARBA" id="ARBA00049429"/>
    </source>
</evidence>
<organism evidence="4 5">
    <name type="scientific">Ancylobacter defluvii</name>
    <dbReference type="NCBI Taxonomy" id="1282440"/>
    <lineage>
        <taxon>Bacteria</taxon>
        <taxon>Pseudomonadati</taxon>
        <taxon>Pseudomonadota</taxon>
        <taxon>Alphaproteobacteria</taxon>
        <taxon>Hyphomicrobiales</taxon>
        <taxon>Xanthobacteraceae</taxon>
        <taxon>Ancylobacter</taxon>
    </lineage>
</organism>
<evidence type="ECO:0000313" key="4">
    <source>
        <dbReference type="EMBL" id="GLK83165.1"/>
    </source>
</evidence>
<dbReference type="GO" id="GO:0019546">
    <property type="term" value="P:L-arginine deiminase pathway"/>
    <property type="evidence" value="ECO:0007669"/>
    <property type="project" value="TreeGrafter"/>
</dbReference>
<dbReference type="PANTHER" id="PTHR47271:SF2">
    <property type="entry name" value="ARGININE DEIMINASE"/>
    <property type="match status" value="1"/>
</dbReference>
<reference evidence="4" key="2">
    <citation type="submission" date="2023-01" db="EMBL/GenBank/DDBJ databases">
        <authorList>
            <person name="Sun Q."/>
            <person name="Evtushenko L."/>
        </authorList>
    </citation>
    <scope>NUCLEOTIDE SEQUENCE</scope>
    <source>
        <strain evidence="4">VKM B-2789</strain>
    </source>
</reference>
<comment type="caution">
    <text evidence="4">The sequence shown here is derived from an EMBL/GenBank/DDBJ whole genome shotgun (WGS) entry which is preliminary data.</text>
</comment>
<dbReference type="AlphaFoldDB" id="A0A9W6JW22"/>
<dbReference type="GO" id="GO:0016990">
    <property type="term" value="F:arginine deiminase activity"/>
    <property type="evidence" value="ECO:0007669"/>
    <property type="project" value="UniProtKB-EC"/>
</dbReference>